<comment type="caution">
    <text evidence="2">The sequence shown here is derived from an EMBL/GenBank/DDBJ whole genome shotgun (WGS) entry which is preliminary data.</text>
</comment>
<sequence length="67" mass="7320">MAWSLRAFARKIPLLYFILATNALAVMFTFAKFGHTWLSLYAPSVLPLCPCAGSPAGAAFSSDQRPR</sequence>
<dbReference type="AlphaFoldDB" id="A0A2U1SMM0"/>
<keyword evidence="1" id="KW-1133">Transmembrane helix</keyword>
<feature type="transmembrane region" description="Helical" evidence="1">
    <location>
        <begin position="12"/>
        <end position="31"/>
    </location>
</feature>
<dbReference type="Proteomes" id="UP000245137">
    <property type="component" value="Unassembled WGS sequence"/>
</dbReference>
<accession>A0A2U1SMM0</accession>
<keyword evidence="3" id="KW-1185">Reference proteome</keyword>
<evidence type="ECO:0000313" key="3">
    <source>
        <dbReference type="Proteomes" id="UP000245137"/>
    </source>
</evidence>
<gene>
    <name evidence="2" type="ORF">C5689_15990</name>
</gene>
<evidence type="ECO:0000256" key="1">
    <source>
        <dbReference type="SAM" id="Phobius"/>
    </source>
</evidence>
<proteinExistence type="predicted"/>
<dbReference type="EMBL" id="PUIV01000034">
    <property type="protein sequence ID" value="PWB92857.1"/>
    <property type="molecule type" value="Genomic_DNA"/>
</dbReference>
<keyword evidence="1" id="KW-0812">Transmembrane</keyword>
<name>A0A2U1SMM0_METSR</name>
<organism evidence="2 3">
    <name type="scientific">Methylosinus sporium</name>
    <dbReference type="NCBI Taxonomy" id="428"/>
    <lineage>
        <taxon>Bacteria</taxon>
        <taxon>Pseudomonadati</taxon>
        <taxon>Pseudomonadota</taxon>
        <taxon>Alphaproteobacteria</taxon>
        <taxon>Hyphomicrobiales</taxon>
        <taxon>Methylocystaceae</taxon>
        <taxon>Methylosinus</taxon>
    </lineage>
</organism>
<keyword evidence="1" id="KW-0472">Membrane</keyword>
<protein>
    <submittedName>
        <fullName evidence="2">Uncharacterized protein</fullName>
    </submittedName>
</protein>
<evidence type="ECO:0000313" key="2">
    <source>
        <dbReference type="EMBL" id="PWB92857.1"/>
    </source>
</evidence>
<reference evidence="2 3" key="1">
    <citation type="journal article" date="2018" name="Appl. Microbiol. Biotechnol.">
        <title>Co-cultivation of the strictly anaerobic methanogen Methanosarcina barkeri with aerobic methanotrophs in an oxygen-limited membrane bioreactor.</title>
        <authorList>
            <person name="In 't Zandt M.H."/>
            <person name="van den Bosch T.J.M."/>
            <person name="Rijkers R."/>
            <person name="van Kessel M.A.H.J."/>
            <person name="Jetten M.S.M."/>
            <person name="Welte C.U."/>
        </authorList>
    </citation>
    <scope>NUCLEOTIDE SEQUENCE [LARGE SCALE GENOMIC DNA]</scope>
    <source>
        <strain evidence="2 3">DSM 17706</strain>
    </source>
</reference>